<dbReference type="InterPro" id="IPR036822">
    <property type="entry name" value="CutC-like_dom_sf"/>
</dbReference>
<dbReference type="PANTHER" id="PTHR12598">
    <property type="entry name" value="COPPER HOMEOSTASIS PROTEIN CUTC"/>
    <property type="match status" value="1"/>
</dbReference>
<name>A0ABT7YGU6_9BACT</name>
<protein>
    <recommendedName>
        <fullName evidence="2">PF03932 family protein CutC</fullName>
    </recommendedName>
</protein>
<keyword evidence="2" id="KW-0963">Cytoplasm</keyword>
<dbReference type="Pfam" id="PF03932">
    <property type="entry name" value="CutC"/>
    <property type="match status" value="1"/>
</dbReference>
<proteinExistence type="inferred from homology"/>
<evidence type="ECO:0000256" key="1">
    <source>
        <dbReference type="ARBA" id="ARBA00007768"/>
    </source>
</evidence>
<dbReference type="PANTHER" id="PTHR12598:SF0">
    <property type="entry name" value="COPPER HOMEOSTASIS PROTEIN CUTC HOMOLOG"/>
    <property type="match status" value="1"/>
</dbReference>
<reference evidence="3" key="1">
    <citation type="submission" date="2023-06" db="EMBL/GenBank/DDBJ databases">
        <title>Robiginitalea aurantiacus sp. nov. and Algoriphagus sediminis sp. nov., isolated from coastal sediment.</title>
        <authorList>
            <person name="Zhou Z.Y."/>
            <person name="An J."/>
            <person name="Jia Y.W."/>
            <person name="Du Z.J."/>
        </authorList>
    </citation>
    <scope>NUCLEOTIDE SEQUENCE</scope>
    <source>
        <strain evidence="3">C2-7</strain>
    </source>
</reference>
<comment type="subcellular location">
    <subcellularLocation>
        <location evidence="2">Cytoplasm</location>
    </subcellularLocation>
</comment>
<evidence type="ECO:0000313" key="4">
    <source>
        <dbReference type="Proteomes" id="UP001171916"/>
    </source>
</evidence>
<organism evidence="3 4">
    <name type="scientific">Algoriphagus sediminis</name>
    <dbReference type="NCBI Taxonomy" id="3057113"/>
    <lineage>
        <taxon>Bacteria</taxon>
        <taxon>Pseudomonadati</taxon>
        <taxon>Bacteroidota</taxon>
        <taxon>Cytophagia</taxon>
        <taxon>Cytophagales</taxon>
        <taxon>Cyclobacteriaceae</taxon>
        <taxon>Algoriphagus</taxon>
    </lineage>
</organism>
<dbReference type="SUPFAM" id="SSF110395">
    <property type="entry name" value="CutC-like"/>
    <property type="match status" value="1"/>
</dbReference>
<dbReference type="InterPro" id="IPR005627">
    <property type="entry name" value="CutC-like"/>
</dbReference>
<sequence>MGRILLEAPVFNLAAAIEAARFGVDRIELCANFPEGGETPSPGMLSFLKKEIDIPVFVMIRPRGGDFCYSEKEISVMREDIKIMKDHGADGFVFGILDKEGKVNSNGCEVLIRSAGGLPCTFHRAFDASSEFEESLTRIINLGFQRILTSGQKNTVSEGIENIERLLELGNDRIIIMPGGGSRPEHVKRLRSFSNFQEIHASCKIKVKSDNHFFNPEVRFSSDEQDFKNRLAIDMSLVNEFLEEGE</sequence>
<gene>
    <name evidence="2" type="primary">cutC</name>
    <name evidence="3" type="ORF">QVH07_16335</name>
</gene>
<evidence type="ECO:0000313" key="3">
    <source>
        <dbReference type="EMBL" id="MDN3205731.1"/>
    </source>
</evidence>
<dbReference type="Proteomes" id="UP001171916">
    <property type="component" value="Unassembled WGS sequence"/>
</dbReference>
<keyword evidence="4" id="KW-1185">Reference proteome</keyword>
<comment type="similarity">
    <text evidence="1 2">Belongs to the CutC family.</text>
</comment>
<comment type="caution">
    <text evidence="3">The sequence shown here is derived from an EMBL/GenBank/DDBJ whole genome shotgun (WGS) entry which is preliminary data.</text>
</comment>
<accession>A0ABT7YGU6</accession>
<dbReference type="RefSeq" id="WP_290002553.1">
    <property type="nucleotide sequence ID" value="NZ_JAUEPH010000008.1"/>
</dbReference>
<comment type="caution">
    <text evidence="2">Once thought to be involved in copper homeostasis, experiments in E.coli have shown this is not the case.</text>
</comment>
<dbReference type="EMBL" id="JAUEPH010000008">
    <property type="protein sequence ID" value="MDN3205731.1"/>
    <property type="molecule type" value="Genomic_DNA"/>
</dbReference>
<dbReference type="Gene3D" id="3.20.20.380">
    <property type="entry name" value="Copper homeostasis (CutC) domain"/>
    <property type="match status" value="1"/>
</dbReference>
<dbReference type="HAMAP" id="MF_00795">
    <property type="entry name" value="CutC"/>
    <property type="match status" value="1"/>
</dbReference>
<evidence type="ECO:0000256" key="2">
    <source>
        <dbReference type="HAMAP-Rule" id="MF_00795"/>
    </source>
</evidence>